<feature type="region of interest" description="Disordered" evidence="1">
    <location>
        <begin position="1"/>
        <end position="49"/>
    </location>
</feature>
<evidence type="ECO:0000313" key="2">
    <source>
        <dbReference type="EMBL" id="GJC90256.1"/>
    </source>
</evidence>
<dbReference type="AlphaFoldDB" id="A0AA37GZK2"/>
<gene>
    <name evidence="2" type="ORF">ColLi_13094</name>
</gene>
<reference evidence="2 3" key="1">
    <citation type="submission" date="2021-07" db="EMBL/GenBank/DDBJ databases">
        <title>Genome data of Colletotrichum spaethianum.</title>
        <authorList>
            <person name="Utami Y.D."/>
            <person name="Hiruma K."/>
        </authorList>
    </citation>
    <scope>NUCLEOTIDE SEQUENCE [LARGE SCALE GENOMIC DNA]</scope>
    <source>
        <strain evidence="2 3">MAFF 242679</strain>
    </source>
</reference>
<protein>
    <submittedName>
        <fullName evidence="2">Uncharacterized protein</fullName>
    </submittedName>
</protein>
<feature type="compositionally biased region" description="Pro residues" evidence="1">
    <location>
        <begin position="14"/>
        <end position="27"/>
    </location>
</feature>
<evidence type="ECO:0000313" key="3">
    <source>
        <dbReference type="Proteomes" id="UP001055172"/>
    </source>
</evidence>
<name>A0AA37GZK2_9PEZI</name>
<accession>A0AA37GZK2</accession>
<evidence type="ECO:0000256" key="1">
    <source>
        <dbReference type="SAM" id="MobiDB-lite"/>
    </source>
</evidence>
<proteinExistence type="predicted"/>
<organism evidence="2 3">
    <name type="scientific">Colletotrichum liriopes</name>
    <dbReference type="NCBI Taxonomy" id="708192"/>
    <lineage>
        <taxon>Eukaryota</taxon>
        <taxon>Fungi</taxon>
        <taxon>Dikarya</taxon>
        <taxon>Ascomycota</taxon>
        <taxon>Pezizomycotina</taxon>
        <taxon>Sordariomycetes</taxon>
        <taxon>Hypocreomycetidae</taxon>
        <taxon>Glomerellales</taxon>
        <taxon>Glomerellaceae</taxon>
        <taxon>Colletotrichum</taxon>
        <taxon>Colletotrichum spaethianum species complex</taxon>
    </lineage>
</organism>
<comment type="caution">
    <text evidence="2">The sequence shown here is derived from an EMBL/GenBank/DDBJ whole genome shotgun (WGS) entry which is preliminary data.</text>
</comment>
<dbReference type="Proteomes" id="UP001055172">
    <property type="component" value="Unassembled WGS sequence"/>
</dbReference>
<sequence>MDFELGAQDRHHPPIQPPICRPSPRPTSIPLGSLLKTDQTEPKKKAKKRQIGLSLIVGRQGQGPFDWVSLAQKLMITLSLMEFWHIRPQDSK</sequence>
<dbReference type="EMBL" id="BPPX01000051">
    <property type="protein sequence ID" value="GJC90256.1"/>
    <property type="molecule type" value="Genomic_DNA"/>
</dbReference>
<keyword evidence="3" id="KW-1185">Reference proteome</keyword>